<keyword evidence="3 10" id="KW-0328">Glycosyltransferase</keyword>
<comment type="caution">
    <text evidence="10">Lacks conserved residue(s) required for the propagation of feature annotation.</text>
</comment>
<dbReference type="PANTHER" id="PTHR21015:SF22">
    <property type="entry name" value="GLYCOSYLTRANSFERASE"/>
    <property type="match status" value="1"/>
</dbReference>
<name>A0A1F8CUB9_9BACT</name>
<evidence type="ECO:0000313" key="14">
    <source>
        <dbReference type="EMBL" id="OGM79338.1"/>
    </source>
</evidence>
<keyword evidence="1 10" id="KW-1003">Cell membrane</keyword>
<organism evidence="14 15">
    <name type="scientific">Candidatus Woesebacteria bacterium RIFOXYB1_FULL_38_16</name>
    <dbReference type="NCBI Taxonomy" id="1802538"/>
    <lineage>
        <taxon>Bacteria</taxon>
        <taxon>Candidatus Woeseibacteriota</taxon>
    </lineage>
</organism>
<feature type="domain" description="Glycosyltransferase family 28 N-terminal" evidence="12">
    <location>
        <begin position="20"/>
        <end position="162"/>
    </location>
</feature>
<dbReference type="Proteomes" id="UP000178999">
    <property type="component" value="Unassembled WGS sequence"/>
</dbReference>
<keyword evidence="6 10" id="KW-0573">Peptidoglycan synthesis</keyword>
<evidence type="ECO:0000259" key="12">
    <source>
        <dbReference type="Pfam" id="PF03033"/>
    </source>
</evidence>
<evidence type="ECO:0000256" key="10">
    <source>
        <dbReference type="HAMAP-Rule" id="MF_00033"/>
    </source>
</evidence>
<keyword evidence="7 10" id="KW-0472">Membrane</keyword>
<feature type="binding site" evidence="10">
    <location>
        <position position="314"/>
    </location>
    <ligand>
        <name>UDP-N-acetyl-alpha-D-glucosamine</name>
        <dbReference type="ChEBI" id="CHEBI:57705"/>
    </ligand>
</feature>
<keyword evidence="5 10" id="KW-0133">Cell shape</keyword>
<dbReference type="InterPro" id="IPR004276">
    <property type="entry name" value="GlycoTrans_28_N"/>
</dbReference>
<dbReference type="EMBL" id="MGHY01000018">
    <property type="protein sequence ID" value="OGM79338.1"/>
    <property type="molecule type" value="Genomic_DNA"/>
</dbReference>
<dbReference type="InterPro" id="IPR006009">
    <property type="entry name" value="GlcNAc_MurG"/>
</dbReference>
<proteinExistence type="inferred from homology"/>
<evidence type="ECO:0000259" key="13">
    <source>
        <dbReference type="Pfam" id="PF04101"/>
    </source>
</evidence>
<reference evidence="14 15" key="1">
    <citation type="journal article" date="2016" name="Nat. Commun.">
        <title>Thousands of microbial genomes shed light on interconnected biogeochemical processes in an aquifer system.</title>
        <authorList>
            <person name="Anantharaman K."/>
            <person name="Brown C.T."/>
            <person name="Hug L.A."/>
            <person name="Sharon I."/>
            <person name="Castelle C.J."/>
            <person name="Probst A.J."/>
            <person name="Thomas B.C."/>
            <person name="Singh A."/>
            <person name="Wilkins M.J."/>
            <person name="Karaoz U."/>
            <person name="Brodie E.L."/>
            <person name="Williams K.H."/>
            <person name="Hubbard S.S."/>
            <person name="Banfield J.F."/>
        </authorList>
    </citation>
    <scope>NUCLEOTIDE SEQUENCE [LARGE SCALE GENOMIC DNA]</scope>
</reference>
<dbReference type="PANTHER" id="PTHR21015">
    <property type="entry name" value="UDP-N-ACETYLGLUCOSAMINE--N-ACETYLMURAMYL-(PENTAPEPTIDE) PYROPHOSPHORYL-UNDECAPRENOL N-ACETYLGLUCOSAMINE TRANSFERASE 1"/>
    <property type="match status" value="1"/>
</dbReference>
<accession>A0A1F8CUB9</accession>
<dbReference type="GO" id="GO:0005886">
    <property type="term" value="C:plasma membrane"/>
    <property type="evidence" value="ECO:0007669"/>
    <property type="project" value="UniProtKB-SubCell"/>
</dbReference>
<keyword evidence="9 10" id="KW-0961">Cell wall biogenesis/degradation</keyword>
<dbReference type="STRING" id="1802538.A2382_00975"/>
<keyword evidence="2 10" id="KW-0132">Cell division</keyword>
<evidence type="ECO:0000256" key="6">
    <source>
        <dbReference type="ARBA" id="ARBA00022984"/>
    </source>
</evidence>
<comment type="catalytic activity">
    <reaction evidence="10">
        <text>di-trans,octa-cis-undecaprenyl diphospho-N-acetyl-alpha-D-muramoyl-L-alanyl-D-glutamyl-meso-2,6-diaminopimeloyl-D-alanyl-D-alanine + UDP-N-acetyl-alpha-D-glucosamine = di-trans,octa-cis-undecaprenyl diphospho-[N-acetyl-alpha-D-glucosaminyl-(1-&gt;4)]-N-acetyl-alpha-D-muramoyl-L-alanyl-D-glutamyl-meso-2,6-diaminopimeloyl-D-alanyl-D-alanine + UDP + H(+)</text>
        <dbReference type="Rhea" id="RHEA:31227"/>
        <dbReference type="ChEBI" id="CHEBI:15378"/>
        <dbReference type="ChEBI" id="CHEBI:57705"/>
        <dbReference type="ChEBI" id="CHEBI:58223"/>
        <dbReference type="ChEBI" id="CHEBI:61387"/>
        <dbReference type="ChEBI" id="CHEBI:61388"/>
        <dbReference type="EC" id="2.4.1.227"/>
    </reaction>
</comment>
<keyword evidence="11" id="KW-0812">Transmembrane</keyword>
<dbReference type="Pfam" id="PF03033">
    <property type="entry name" value="Glyco_transf_28"/>
    <property type="match status" value="1"/>
</dbReference>
<dbReference type="GO" id="GO:0008360">
    <property type="term" value="P:regulation of cell shape"/>
    <property type="evidence" value="ECO:0007669"/>
    <property type="project" value="UniProtKB-KW"/>
</dbReference>
<keyword evidence="4 10" id="KW-0808">Transferase</keyword>
<evidence type="ECO:0000256" key="4">
    <source>
        <dbReference type="ARBA" id="ARBA00022679"/>
    </source>
</evidence>
<evidence type="ECO:0000256" key="11">
    <source>
        <dbReference type="SAM" id="Phobius"/>
    </source>
</evidence>
<feature type="transmembrane region" description="Helical" evidence="11">
    <location>
        <begin position="88"/>
        <end position="109"/>
    </location>
</feature>
<dbReference type="Gene3D" id="3.40.50.2000">
    <property type="entry name" value="Glycogen Phosphorylase B"/>
    <property type="match status" value="2"/>
</dbReference>
<dbReference type="EC" id="2.4.1.227" evidence="10"/>
<evidence type="ECO:0000256" key="8">
    <source>
        <dbReference type="ARBA" id="ARBA00023306"/>
    </source>
</evidence>
<dbReference type="CDD" id="cd03785">
    <property type="entry name" value="GT28_MurG"/>
    <property type="match status" value="1"/>
</dbReference>
<feature type="transmembrane region" description="Helical" evidence="11">
    <location>
        <begin position="115"/>
        <end position="134"/>
    </location>
</feature>
<comment type="similarity">
    <text evidence="10">Belongs to the glycosyltransferase 28 family. MurG subfamily.</text>
</comment>
<gene>
    <name evidence="10" type="primary">murG</name>
    <name evidence="14" type="ORF">A2382_00975</name>
</gene>
<dbReference type="GO" id="GO:0005975">
    <property type="term" value="P:carbohydrate metabolic process"/>
    <property type="evidence" value="ECO:0007669"/>
    <property type="project" value="InterPro"/>
</dbReference>
<keyword evidence="11" id="KW-1133">Transmembrane helix</keyword>
<dbReference type="SUPFAM" id="SSF53756">
    <property type="entry name" value="UDP-Glycosyltransferase/glycogen phosphorylase"/>
    <property type="match status" value="1"/>
</dbReference>
<feature type="domain" description="Glycosyl transferase family 28 C-terminal" evidence="13">
    <location>
        <begin position="204"/>
        <end position="353"/>
    </location>
</feature>
<feature type="binding site" evidence="10">
    <location>
        <position position="211"/>
    </location>
    <ligand>
        <name>UDP-N-acetyl-alpha-D-glucosamine</name>
        <dbReference type="ChEBI" id="CHEBI:57705"/>
    </ligand>
</feature>
<comment type="function">
    <text evidence="10">Cell wall formation. Catalyzes the transfer of a GlcNAc subunit on undecaprenyl-pyrophosphoryl-MurNAc-pentapeptide (lipid intermediate I) to form undecaprenyl-pyrophosphoryl-MurNAc-(pentapeptide)GlcNAc (lipid intermediate II).</text>
</comment>
<dbReference type="HAMAP" id="MF_00033">
    <property type="entry name" value="MurG"/>
    <property type="match status" value="1"/>
</dbReference>
<dbReference type="GO" id="GO:0050511">
    <property type="term" value="F:undecaprenyldiphospho-muramoylpentapeptide beta-N-acetylglucosaminyltransferase activity"/>
    <property type="evidence" value="ECO:0007669"/>
    <property type="project" value="UniProtKB-UniRule"/>
</dbReference>
<dbReference type="Pfam" id="PF04101">
    <property type="entry name" value="Glyco_tran_28_C"/>
    <property type="match status" value="1"/>
</dbReference>
<evidence type="ECO:0000256" key="3">
    <source>
        <dbReference type="ARBA" id="ARBA00022676"/>
    </source>
</evidence>
<comment type="pathway">
    <text evidence="10">Cell wall biogenesis; peptidoglycan biosynthesis.</text>
</comment>
<dbReference type="InterPro" id="IPR007235">
    <property type="entry name" value="Glyco_trans_28_C"/>
</dbReference>
<protein>
    <recommendedName>
        <fullName evidence="10">UDP-N-acetylglucosamine--N-acetylmuramyl-(pentapeptide) pyrophosphoryl-undecaprenol N-acetylglucosamine transferase</fullName>
        <ecNumber evidence="10">2.4.1.227</ecNumber>
    </recommendedName>
    <alternativeName>
        <fullName evidence="10">Undecaprenyl-PP-MurNAc-pentapeptide-UDPGlcNAc GlcNAc transferase</fullName>
    </alternativeName>
</protein>
<sequence length="381" mass="43555">MLGELKEQEMKKERKKIILTGGHAATTALATMEELKISTKFRWELIWVGAKYAFEGKDILNIEFKVFPKHDIKCIPIVAGKLQRRISLYTLPAFFRLPIGFLMAFLILVREKPDIILSFGGYAAVPVVIVGWILRIPIVIQEQIMTAGMANKLTSRYAKKIAVARRESIEFFPKEKTVLTGNPVMKSIIQVKPKFQLERNKKPVVFVMGGSRGSHTLNSIISEGLERLLTEYKLIHVTGDLDYKELTEKRHNLSFDLRKDYKIYDFVDPMKIADLYNLSDIVIGRGGANSVSEIMLTARPAILVPIPKTWNDEQNKNANYARESGIARVIPQSKLTPERLLKDLFQIRKNWEKMVRQVVGMKLIDREAAERLVDILEECVK</sequence>
<dbReference type="GO" id="GO:0051301">
    <property type="term" value="P:cell division"/>
    <property type="evidence" value="ECO:0007669"/>
    <property type="project" value="UniProtKB-KW"/>
</dbReference>
<comment type="caution">
    <text evidence="14">The sequence shown here is derived from an EMBL/GenBank/DDBJ whole genome shotgun (WGS) entry which is preliminary data.</text>
</comment>
<dbReference type="GO" id="GO:0009252">
    <property type="term" value="P:peptidoglycan biosynthetic process"/>
    <property type="evidence" value="ECO:0007669"/>
    <property type="project" value="UniProtKB-UniRule"/>
</dbReference>
<evidence type="ECO:0000256" key="7">
    <source>
        <dbReference type="ARBA" id="ARBA00023136"/>
    </source>
</evidence>
<comment type="subcellular location">
    <subcellularLocation>
        <location evidence="10">Cell membrane</location>
        <topology evidence="10">Peripheral membrane protein</topology>
        <orientation evidence="10">Cytoplasmic side</orientation>
    </subcellularLocation>
</comment>
<evidence type="ECO:0000256" key="5">
    <source>
        <dbReference type="ARBA" id="ARBA00022960"/>
    </source>
</evidence>
<dbReference type="GO" id="GO:0071555">
    <property type="term" value="P:cell wall organization"/>
    <property type="evidence" value="ECO:0007669"/>
    <property type="project" value="UniProtKB-KW"/>
</dbReference>
<keyword evidence="8 10" id="KW-0131">Cell cycle</keyword>
<evidence type="ECO:0000313" key="15">
    <source>
        <dbReference type="Proteomes" id="UP000178999"/>
    </source>
</evidence>
<dbReference type="AlphaFoldDB" id="A0A1F8CUB9"/>
<dbReference type="GO" id="GO:0051991">
    <property type="term" value="F:UDP-N-acetyl-D-glucosamine:N-acetylmuramoyl-L-alanyl-D-glutamyl-meso-2,6-diaminopimelyl-D-alanyl-D-alanine-diphosphoundecaprenol 4-beta-N-acetylglucosaminlytransferase activity"/>
    <property type="evidence" value="ECO:0007669"/>
    <property type="project" value="RHEA"/>
</dbReference>
<dbReference type="UniPathway" id="UPA00219"/>
<evidence type="ECO:0000256" key="1">
    <source>
        <dbReference type="ARBA" id="ARBA00022475"/>
    </source>
</evidence>
<evidence type="ECO:0000256" key="2">
    <source>
        <dbReference type="ARBA" id="ARBA00022618"/>
    </source>
</evidence>
<evidence type="ECO:0000256" key="9">
    <source>
        <dbReference type="ARBA" id="ARBA00023316"/>
    </source>
</evidence>